<evidence type="ECO:0000256" key="1">
    <source>
        <dbReference type="SAM" id="MobiDB-lite"/>
    </source>
</evidence>
<sequence length="415" mass="44317">MRGRTCLIILLFIVLAAFLGGCQRGQPSVAKTEIPLLIFQQVPEGQAAFRGIWNPEAGTLEVDANPSFALKGAEGTDISPLYWDGGPQVYLFTEHEGKAAVTSHGSTLQASVVQHTGLPPEAVAPVFYASGDRWYVAYGLRNNLGIVETGPNGTKKWLFSAQEAPSNKSQNPNSKAGVFTDPKTGLLVDIVTPDPKGPQPPDPDSLPEKGMKNLPSPGNGEVVPLFLAEREDRLVVLAVLNRPTGSEELFLVRIDGAGKAVWVPVARKGGPQCSFIAGAGVKVGLCGQHLYLDSPCGEEIQSLSLDEEKPRLVGKEGLTRELRALKAENAPTEGQVRPGFGAYRGLLLVSTLTGGAQGRGDETEWLLAFKEKEGRLLGKMAVRLETGEAAVYANGATKRHQLPSPVARLLYPAGW</sequence>
<feature type="compositionally biased region" description="Pro residues" evidence="1">
    <location>
        <begin position="195"/>
        <end position="204"/>
    </location>
</feature>
<protein>
    <recommendedName>
        <fullName evidence="4">Lipoprotein</fullName>
    </recommendedName>
</protein>
<feature type="region of interest" description="Disordered" evidence="1">
    <location>
        <begin position="189"/>
        <end position="216"/>
    </location>
</feature>
<proteinExistence type="predicted"/>
<evidence type="ECO:0000313" key="3">
    <source>
        <dbReference type="Proteomes" id="UP000008544"/>
    </source>
</evidence>
<organism evidence="2 3">
    <name type="scientific">Desulforudis audaxviator (strain MP104C)</name>
    <dbReference type="NCBI Taxonomy" id="477974"/>
    <lineage>
        <taxon>Bacteria</taxon>
        <taxon>Bacillati</taxon>
        <taxon>Bacillota</taxon>
        <taxon>Clostridia</taxon>
        <taxon>Thermoanaerobacterales</taxon>
        <taxon>Candidatus Desulforudaceae</taxon>
        <taxon>Candidatus Desulforudis</taxon>
    </lineage>
</organism>
<dbReference type="KEGG" id="dau:Daud_0734"/>
<dbReference type="PROSITE" id="PS51257">
    <property type="entry name" value="PROKAR_LIPOPROTEIN"/>
    <property type="match status" value="1"/>
</dbReference>
<keyword evidence="3" id="KW-1185">Reference proteome</keyword>
<reference evidence="3" key="1">
    <citation type="submission" date="2007-10" db="EMBL/GenBank/DDBJ databases">
        <title>Complete sequence of chromosome of Desulforudis audaxviator MP104C.</title>
        <authorList>
            <person name="Copeland A."/>
            <person name="Lucas S."/>
            <person name="Lapidus A."/>
            <person name="Barry K."/>
            <person name="Glavina del Rio T."/>
            <person name="Dalin E."/>
            <person name="Tice H."/>
            <person name="Bruce D."/>
            <person name="Pitluck S."/>
            <person name="Lowry S.R."/>
            <person name="Larimer F."/>
            <person name="Land M.L."/>
            <person name="Hauser L."/>
            <person name="Kyrpides N."/>
            <person name="Ivanova N.N."/>
            <person name="Richardson P."/>
        </authorList>
    </citation>
    <scope>NUCLEOTIDE SEQUENCE [LARGE SCALE GENOMIC DNA]</scope>
    <source>
        <strain evidence="3">MP104C</strain>
    </source>
</reference>
<feature type="region of interest" description="Disordered" evidence="1">
    <location>
        <begin position="162"/>
        <end position="181"/>
    </location>
</feature>
<gene>
    <name evidence="2" type="ordered locus">Daud_0734</name>
</gene>
<dbReference type="EMBL" id="CP000860">
    <property type="protein sequence ID" value="ACA59262.1"/>
    <property type="molecule type" value="Genomic_DNA"/>
</dbReference>
<dbReference type="Proteomes" id="UP000008544">
    <property type="component" value="Chromosome"/>
</dbReference>
<name>B1I2S3_DESAP</name>
<dbReference type="AlphaFoldDB" id="B1I2S3"/>
<dbReference type="OrthoDB" id="1724070at2"/>
<accession>B1I2S3</accession>
<evidence type="ECO:0000313" key="2">
    <source>
        <dbReference type="EMBL" id="ACA59262.1"/>
    </source>
</evidence>
<dbReference type="HOGENOM" id="CLU_661783_0_0_9"/>
<evidence type="ECO:0008006" key="4">
    <source>
        <dbReference type="Google" id="ProtNLM"/>
    </source>
</evidence>
<feature type="compositionally biased region" description="Polar residues" evidence="1">
    <location>
        <begin position="163"/>
        <end position="174"/>
    </location>
</feature>
<dbReference type="eggNOG" id="ENOG50328SN">
    <property type="taxonomic scope" value="Bacteria"/>
</dbReference>
<reference evidence="2 3" key="2">
    <citation type="journal article" date="2008" name="Science">
        <title>Environmental genomics reveals a single-species ecosystem deep within Earth.</title>
        <authorList>
            <person name="Chivian D."/>
            <person name="Brodie E.L."/>
            <person name="Alm E.J."/>
            <person name="Culley D.E."/>
            <person name="Dehal P.S."/>
            <person name="Desantis T.Z."/>
            <person name="Gihring T.M."/>
            <person name="Lapidus A."/>
            <person name="Lin L.H."/>
            <person name="Lowry S.R."/>
            <person name="Moser D.P."/>
            <person name="Richardson P.M."/>
            <person name="Southam G."/>
            <person name="Wanger G."/>
            <person name="Pratt L.M."/>
            <person name="Andersen G.L."/>
            <person name="Hazen T.C."/>
            <person name="Brockman F.J."/>
            <person name="Arkin A.P."/>
            <person name="Onstott T.C."/>
        </authorList>
    </citation>
    <scope>NUCLEOTIDE SEQUENCE [LARGE SCALE GENOMIC DNA]</scope>
    <source>
        <strain evidence="2 3">MP104C</strain>
    </source>
</reference>